<protein>
    <submittedName>
        <fullName evidence="1">Uncharacterized protein</fullName>
    </submittedName>
</protein>
<keyword evidence="2" id="KW-1185">Reference proteome</keyword>
<dbReference type="Proteomes" id="UP000460549">
    <property type="component" value="Unassembled WGS sequence"/>
</dbReference>
<name>A0A7X2PAF8_9SPIO</name>
<gene>
    <name evidence="1" type="ORF">FYJ80_00610</name>
</gene>
<dbReference type="EMBL" id="VUNN01000001">
    <property type="protein sequence ID" value="MSU05289.1"/>
    <property type="molecule type" value="Genomic_DNA"/>
</dbReference>
<evidence type="ECO:0000313" key="2">
    <source>
        <dbReference type="Proteomes" id="UP000460549"/>
    </source>
</evidence>
<proteinExistence type="predicted"/>
<evidence type="ECO:0000313" key="1">
    <source>
        <dbReference type="EMBL" id="MSU05289.1"/>
    </source>
</evidence>
<accession>A0A7X2PAF8</accession>
<organism evidence="1 2">
    <name type="scientific">Bullifex porci</name>
    <dbReference type="NCBI Taxonomy" id="2606638"/>
    <lineage>
        <taxon>Bacteria</taxon>
        <taxon>Pseudomonadati</taxon>
        <taxon>Spirochaetota</taxon>
        <taxon>Spirochaetia</taxon>
        <taxon>Spirochaetales</taxon>
        <taxon>Spirochaetaceae</taxon>
        <taxon>Bullifex</taxon>
    </lineage>
</organism>
<reference evidence="1 2" key="1">
    <citation type="submission" date="2019-08" db="EMBL/GenBank/DDBJ databases">
        <title>In-depth cultivation of the pig gut microbiome towards novel bacterial diversity and tailored functional studies.</title>
        <authorList>
            <person name="Wylensek D."/>
            <person name="Hitch T.C.A."/>
            <person name="Clavel T."/>
        </authorList>
    </citation>
    <scope>NUCLEOTIDE SEQUENCE [LARGE SCALE GENOMIC DNA]</scope>
    <source>
        <strain evidence="1 2">NM-380-WT-3C1</strain>
    </source>
</reference>
<comment type="caution">
    <text evidence="1">The sequence shown here is derived from an EMBL/GenBank/DDBJ whole genome shotgun (WGS) entry which is preliminary data.</text>
</comment>
<dbReference type="AlphaFoldDB" id="A0A7X2PAF8"/>
<dbReference type="RefSeq" id="WP_154424190.1">
    <property type="nucleotide sequence ID" value="NZ_VUNN01000001.1"/>
</dbReference>
<sequence length="837" mass="89662">MTDEHVKVTFSVESGSRSLGYDIESIPDSKLQWYYTAEKSNTSDPFKFGEVADKSVALGEEITFSQGLWDFTLYAKRTDVAGEPPIVYYGTSSDVLITRADSPVPIYIQVSSSTGATGTLVLNNVSIKTYAGSGTHVTSSVKANTAVIKNSSGVIIDTLNLSDGSGTYNNLSAGNYSVVVKYCNTNGNVENASEEIFITVWSGRTTTISGSIDEITGSGTIGAYYTETITNTIDKNTIPVFDANVAPANNETTSENSTTVAFNAGKLVATDDSKTVSLEVSVKDIEAAGSDSTFTVEGNQSAVAGISLNLKVGEEEKTGEFGDAVITTYIVKGLTSVSVKYNGTDYTTEPGEIQVINQGETPNDVNNYYESYTGKLVFTTNHFSEYYVVSNSVDALNVTTNTAYATLADAINAVPVNANETTNILILRDVANAEGLSVASGKNFVVDFNGHTYTIVGPGAGSTNTETNGFQFLRNSTITLKNGKINLSKSNRDVLRVIQNYANLTLEDLEIDATNQYYYKDYVISFCCGNNKIIGNTSIYSNASSFNPDKSVIFDVYDWADGGYHGVNLTIDTTGDIRGVVEIDLAEQGDECGSYFKLTNGNVNKVSITGGIINNLNEINTPNIVITGGQFSTDPSQYVDAYYTAVANDGNTSWTVRKMNYEELANAGYVARYYESSYYKSITEAFSNYGSGIHLINNAQGAISRTGYVQLYCDDYTFEGTISCTPTPNTSGNVSIYTGTAILNNIECSSTFYCGSSSNSPTITIKDGSINNLEARKNAKVIIEGGTYTGTITLNTGGNGSLTIKGGTFSADPTIYVPEGYAATFNGQTWEVSEQSN</sequence>